<keyword evidence="2" id="KW-1185">Reference proteome</keyword>
<proteinExistence type="predicted"/>
<evidence type="ECO:0000313" key="1">
    <source>
        <dbReference type="EMBL" id="BCK01278.1"/>
    </source>
</evidence>
<sequence length="322" mass="37281">MVMGGAFYTADRTADSLTITDESVKDTGSADAVDSWSTDIVRKAGEEAKEEVDTETYFRPSKLPALNNRYHYQQIEQYYSEKPSKVELPASFFQSPEDTILNYFSILREAAYLEKGKAAGCGTLGESQIPYPIAYNFLTKAYQDRLSYKKYLKTFKNILHTSLLKYHSVPVYDRKDDTLRYFVELETIEGTEKSQGVFAYYYGFIDLQKEDGLYKISNLEFHGEDYLCAPYHGWAYDGEIYVKVKYGDWCDMIDKMYPIKQEGYIKNISFHGKDGKDYLIVFYQLTNGTDIEIAQYQREGDGEWKLIKLNPEDCVKDKNNKK</sequence>
<evidence type="ECO:0000313" key="2">
    <source>
        <dbReference type="Proteomes" id="UP000515703"/>
    </source>
</evidence>
<accession>A0A7M3S9L0</accession>
<organism evidence="1 2">
    <name type="scientific">Anaerocolumna chitinilytica</name>
    <dbReference type="NCBI Taxonomy" id="1727145"/>
    <lineage>
        <taxon>Bacteria</taxon>
        <taxon>Bacillati</taxon>
        <taxon>Bacillota</taxon>
        <taxon>Clostridia</taxon>
        <taxon>Lachnospirales</taxon>
        <taxon>Lachnospiraceae</taxon>
        <taxon>Anaerocolumna</taxon>
    </lineage>
</organism>
<reference evidence="1 2" key="1">
    <citation type="submission" date="2020-08" db="EMBL/GenBank/DDBJ databases">
        <title>Draft genome sequencing of an Anaerocolumna strain isolated from anoxic soil subjected to BSD treatment.</title>
        <authorList>
            <person name="Uek A."/>
            <person name="Tonouchi A."/>
        </authorList>
    </citation>
    <scope>NUCLEOTIDE SEQUENCE [LARGE SCALE GENOMIC DNA]</scope>
    <source>
        <strain evidence="1 2">CTTW</strain>
    </source>
</reference>
<name>A0A7M3S9L0_9FIRM</name>
<dbReference type="AlphaFoldDB" id="A0A7M3S9L0"/>
<dbReference type="EMBL" id="AP023368">
    <property type="protein sequence ID" value="BCK01278.1"/>
    <property type="molecule type" value="Genomic_DNA"/>
</dbReference>
<protein>
    <submittedName>
        <fullName evidence="1">Uncharacterized protein</fullName>
    </submittedName>
</protein>
<dbReference type="KEGG" id="acht:bsdcttw_43180"/>
<gene>
    <name evidence="1" type="ORF">bsdcttw_43180</name>
</gene>
<reference evidence="1 2" key="2">
    <citation type="submission" date="2020-08" db="EMBL/GenBank/DDBJ databases">
        <authorList>
            <person name="Ueki A."/>
            <person name="Tonouchi A."/>
        </authorList>
    </citation>
    <scope>NUCLEOTIDE SEQUENCE [LARGE SCALE GENOMIC DNA]</scope>
    <source>
        <strain evidence="1 2">CTTW</strain>
    </source>
</reference>
<dbReference type="Proteomes" id="UP000515703">
    <property type="component" value="Chromosome"/>
</dbReference>